<dbReference type="Gene3D" id="3.80.10.10">
    <property type="entry name" value="Ribonuclease Inhibitor"/>
    <property type="match status" value="3"/>
</dbReference>
<protein>
    <submittedName>
        <fullName evidence="3">PHLPP2</fullName>
    </submittedName>
</protein>
<name>A0ABY6LUG6_9ARAC</name>
<dbReference type="InterPro" id="IPR003591">
    <property type="entry name" value="Leu-rich_rpt_typical-subtyp"/>
</dbReference>
<evidence type="ECO:0000313" key="3">
    <source>
        <dbReference type="EMBL" id="UYV84895.1"/>
    </source>
</evidence>
<keyword evidence="1" id="KW-0433">Leucine-rich repeat</keyword>
<dbReference type="SMART" id="SM00369">
    <property type="entry name" value="LRR_TYP"/>
    <property type="match status" value="8"/>
</dbReference>
<gene>
    <name evidence="3" type="ORF">LAZ67_X003899</name>
</gene>
<dbReference type="SMART" id="SM00364">
    <property type="entry name" value="LRR_BAC"/>
    <property type="match status" value="5"/>
</dbReference>
<evidence type="ECO:0000256" key="2">
    <source>
        <dbReference type="ARBA" id="ARBA00022737"/>
    </source>
</evidence>
<reference evidence="3 4" key="1">
    <citation type="submission" date="2022-03" db="EMBL/GenBank/DDBJ databases">
        <title>A chromosomal length assembly of Cordylochernes scorpioides.</title>
        <authorList>
            <person name="Zeh D."/>
            <person name="Zeh J."/>
        </authorList>
    </citation>
    <scope>NUCLEOTIDE SEQUENCE [LARGE SCALE GENOMIC DNA]</scope>
    <source>
        <strain evidence="3">IN4F17</strain>
        <tissue evidence="3">Whole Body</tissue>
    </source>
</reference>
<dbReference type="PANTHER" id="PTHR45617">
    <property type="entry name" value="LEUCINE RICH REPEAT FAMILY PROTEIN"/>
    <property type="match status" value="1"/>
</dbReference>
<sequence>MIPGLDFKSRPDPEGLFIASMTTAGLKHLRLDFNGLAALPAGLPDGLVSLHAAYNALGSLAGWAAPASLERLVLAGNWIESLRGEWSTRLRHLDLRSNYLQGSLDFQSLENLEFLDLSFNNISELDVRSLPNLRELKCSHNSLHRVQISPSLQVLALDYNGWRYKWLVGPPLLVEGYADPYVLTSLWLHRHSYKLPHFLVPTIFSTVGAPWTHQEFRANHNLLDLLPDFTEPSSLLRLFLQHNRLRSLPFRLDLLNKLQLLNVAANTLTALPDTPGPLPALEALYLSANPLDVSALVHFLDRCPALSVLHLAATNLTFLPDRSTASLVLAGWWKPWGRLRELSLAVNQLSDIPAALVDGASRLEVLLLHSNMLSRLPSRCSSRTLKELDISCNSIEKLSLDQLCSSLKRLDISTNPGLYFDQVDFQSLCAERAINLIDVQGSNRTPPLDRPASESWEQPWNVGFAETQRSQVFVSQDQGVLVMAVIETQDIDNAMMIRGLLSRTLCPDRLQAAEDLAQSLQTILLDIIRTVSSRSKPPPGLGLCAVRAGGDGDVRAAAVASGNLTNCLVVAPGAPAEPLLADLHTDQTAEEYWRDAVQEAANCCYVPPPRVGQGRLGPGATLVLASGAVWSVLRPEEAAAQAGDGPPGAAAKRIVEIARALDPLSWPAAVAARKCDDIAPGEEKYKSWEYMLEQNHKLLFTRELETLHRNLLRQPPPPAPYPWTALEAEGRYYCYGLKEQ</sequence>
<dbReference type="PANTHER" id="PTHR45617:SF181">
    <property type="entry name" value="LP04042P"/>
    <property type="match status" value="1"/>
</dbReference>
<dbReference type="InterPro" id="IPR001611">
    <property type="entry name" value="Leu-rich_rpt"/>
</dbReference>
<accession>A0ABY6LUG6</accession>
<dbReference type="SUPFAM" id="SSF52058">
    <property type="entry name" value="L domain-like"/>
    <property type="match status" value="2"/>
</dbReference>
<evidence type="ECO:0000313" key="4">
    <source>
        <dbReference type="Proteomes" id="UP001235939"/>
    </source>
</evidence>
<dbReference type="Pfam" id="PF13516">
    <property type="entry name" value="LRR_6"/>
    <property type="match status" value="1"/>
</dbReference>
<dbReference type="Pfam" id="PF13855">
    <property type="entry name" value="LRR_8"/>
    <property type="match status" value="1"/>
</dbReference>
<dbReference type="PROSITE" id="PS51450">
    <property type="entry name" value="LRR"/>
    <property type="match status" value="2"/>
</dbReference>
<proteinExistence type="predicted"/>
<evidence type="ECO:0000256" key="1">
    <source>
        <dbReference type="ARBA" id="ARBA00022614"/>
    </source>
</evidence>
<dbReference type="EMBL" id="CP092886">
    <property type="protein sequence ID" value="UYV84895.1"/>
    <property type="molecule type" value="Genomic_DNA"/>
</dbReference>
<dbReference type="Proteomes" id="UP001235939">
    <property type="component" value="Chromosome X"/>
</dbReference>
<organism evidence="3 4">
    <name type="scientific">Cordylochernes scorpioides</name>
    <dbReference type="NCBI Taxonomy" id="51811"/>
    <lineage>
        <taxon>Eukaryota</taxon>
        <taxon>Metazoa</taxon>
        <taxon>Ecdysozoa</taxon>
        <taxon>Arthropoda</taxon>
        <taxon>Chelicerata</taxon>
        <taxon>Arachnida</taxon>
        <taxon>Pseudoscorpiones</taxon>
        <taxon>Cheliferoidea</taxon>
        <taxon>Chernetidae</taxon>
        <taxon>Cordylochernes</taxon>
    </lineage>
</organism>
<keyword evidence="4" id="KW-1185">Reference proteome</keyword>
<keyword evidence="2" id="KW-0677">Repeat</keyword>
<dbReference type="InterPro" id="IPR032675">
    <property type="entry name" value="LRR_dom_sf"/>
</dbReference>